<dbReference type="FunFam" id="3.40.50.1100:FF:000007">
    <property type="entry name" value="L-threonine dehydratase catabolic TdcB"/>
    <property type="match status" value="1"/>
</dbReference>
<evidence type="ECO:0000256" key="8">
    <source>
        <dbReference type="ARBA" id="ARBA00022842"/>
    </source>
</evidence>
<sequence length="319" mass="34431">MRNDIHYHTILEAHERIQSVIHHTPIITSHILDEITNHAVFLKCENFQRGGAFKIRGATNAISQLTKDQKQRGVVACSSGNHAQAVALASRQLGVHAINCMPHDAPLVKKEAVLQYGGEQIFFDRHTENRDTIIEEIAVTQGRTIIHPFDDVATIAGQGTVALEMMQDIENLDVIVGPVGGGGLLAGTCLAVHGNNPRLHVIGAEPELADDTFQSLQAGKRIEINPSTTCADGLRATSPGKITFPIIQEHVEQLVTVSEEEIKKALFFAITRLKVVLEPSGAVSLAAVLSGKIPAKYQRVGVILSGGNVDPNQLADLLK</sequence>
<dbReference type="GO" id="GO:0070179">
    <property type="term" value="P:D-serine biosynthetic process"/>
    <property type="evidence" value="ECO:0007669"/>
    <property type="project" value="TreeGrafter"/>
</dbReference>
<keyword evidence="8" id="KW-0460">Magnesium</keyword>
<evidence type="ECO:0000256" key="7">
    <source>
        <dbReference type="ARBA" id="ARBA00012096"/>
    </source>
</evidence>
<dbReference type="GO" id="GO:0003941">
    <property type="term" value="F:L-serine ammonia-lyase activity"/>
    <property type="evidence" value="ECO:0007669"/>
    <property type="project" value="TreeGrafter"/>
</dbReference>
<dbReference type="CDD" id="cd01562">
    <property type="entry name" value="Thr-dehyd"/>
    <property type="match status" value="1"/>
</dbReference>
<dbReference type="InterPro" id="IPR001926">
    <property type="entry name" value="TrpB-like_PALP"/>
</dbReference>
<evidence type="ECO:0000256" key="6">
    <source>
        <dbReference type="ARBA" id="ARBA00010869"/>
    </source>
</evidence>
<evidence type="ECO:0000256" key="2">
    <source>
        <dbReference type="ARBA" id="ARBA00001913"/>
    </source>
</evidence>
<dbReference type="GO" id="GO:0030378">
    <property type="term" value="F:serine racemase activity"/>
    <property type="evidence" value="ECO:0007669"/>
    <property type="project" value="TreeGrafter"/>
</dbReference>
<keyword evidence="10" id="KW-0456">Lyase</keyword>
<comment type="cofactor">
    <cofactor evidence="2">
        <name>Ca(2+)</name>
        <dbReference type="ChEBI" id="CHEBI:29108"/>
    </cofactor>
</comment>
<evidence type="ECO:0000313" key="15">
    <source>
        <dbReference type="Proteomes" id="UP000661691"/>
    </source>
</evidence>
<comment type="cofactor">
    <cofactor evidence="5">
        <name>Mg(2+)</name>
        <dbReference type="ChEBI" id="CHEBI:18420"/>
    </cofactor>
</comment>
<dbReference type="Pfam" id="PF00291">
    <property type="entry name" value="PALP"/>
    <property type="match status" value="1"/>
</dbReference>
<comment type="function">
    <text evidence="11">Catalyzes the anaerobic formation of alpha-ketobutyrate and ammonia from threonine in a two-step reaction. The first step involved a dehydration of threonine and a production of enamine intermediates (aminocrotonate), which tautomerizes to its imine form (iminobutyrate). Both intermediates are unstable and short-lived. The second step is the nonenzymatic hydrolysis of the enamine/imine intermediates to form 2-ketobutyrate and free ammonia. In the low water environment of the cell, the second step is accelerated by RidA.</text>
</comment>
<evidence type="ECO:0000256" key="4">
    <source>
        <dbReference type="ARBA" id="ARBA00001936"/>
    </source>
</evidence>
<evidence type="ECO:0000256" key="12">
    <source>
        <dbReference type="ARBA" id="ARBA00031427"/>
    </source>
</evidence>
<evidence type="ECO:0000256" key="5">
    <source>
        <dbReference type="ARBA" id="ARBA00001946"/>
    </source>
</evidence>
<protein>
    <recommendedName>
        <fullName evidence="7">threonine ammonia-lyase</fullName>
        <ecNumber evidence="7">4.3.1.19</ecNumber>
    </recommendedName>
    <alternativeName>
        <fullName evidence="12">Threonine deaminase</fullName>
    </alternativeName>
</protein>
<organism evidence="14 15">
    <name type="scientific">Polycladospora coralii</name>
    <dbReference type="NCBI Taxonomy" id="2771432"/>
    <lineage>
        <taxon>Bacteria</taxon>
        <taxon>Bacillati</taxon>
        <taxon>Bacillota</taxon>
        <taxon>Bacilli</taxon>
        <taxon>Bacillales</taxon>
        <taxon>Thermoactinomycetaceae</taxon>
        <taxon>Polycladospora</taxon>
    </lineage>
</organism>
<evidence type="ECO:0000256" key="11">
    <source>
        <dbReference type="ARBA" id="ARBA00025527"/>
    </source>
</evidence>
<dbReference type="PROSITE" id="PS00165">
    <property type="entry name" value="DEHYDRATASE_SER_THR"/>
    <property type="match status" value="1"/>
</dbReference>
<dbReference type="EC" id="4.3.1.19" evidence="7"/>
<dbReference type="GO" id="GO:0018114">
    <property type="term" value="F:threonine racemase activity"/>
    <property type="evidence" value="ECO:0007669"/>
    <property type="project" value="TreeGrafter"/>
</dbReference>
<dbReference type="GO" id="GO:0030170">
    <property type="term" value="F:pyridoxal phosphate binding"/>
    <property type="evidence" value="ECO:0007669"/>
    <property type="project" value="InterPro"/>
</dbReference>
<comment type="caution">
    <text evidence="14">The sequence shown here is derived from an EMBL/GenBank/DDBJ whole genome shotgun (WGS) entry which is preliminary data.</text>
</comment>
<dbReference type="EMBL" id="JACXAH010000005">
    <property type="protein sequence ID" value="MBD1371587.1"/>
    <property type="molecule type" value="Genomic_DNA"/>
</dbReference>
<dbReference type="InterPro" id="IPR000634">
    <property type="entry name" value="Ser/Thr_deHydtase_PyrdxlP-BS"/>
</dbReference>
<accession>A0A926N896</accession>
<dbReference type="PANTHER" id="PTHR43050:SF1">
    <property type="entry name" value="SERINE RACEMASE"/>
    <property type="match status" value="1"/>
</dbReference>
<dbReference type="GO" id="GO:0000287">
    <property type="term" value="F:magnesium ion binding"/>
    <property type="evidence" value="ECO:0007669"/>
    <property type="project" value="TreeGrafter"/>
</dbReference>
<reference evidence="14" key="1">
    <citation type="submission" date="2020-09" db="EMBL/GenBank/DDBJ databases">
        <title>A novel bacterium of genus Hazenella, isolated from South China Sea.</title>
        <authorList>
            <person name="Huang H."/>
            <person name="Mo K."/>
            <person name="Hu Y."/>
        </authorList>
    </citation>
    <scope>NUCLEOTIDE SEQUENCE</scope>
    <source>
        <strain evidence="14">IB182357</strain>
    </source>
</reference>
<feature type="domain" description="Tryptophan synthase beta chain-like PALP" evidence="13">
    <location>
        <begin position="19"/>
        <end position="306"/>
    </location>
</feature>
<evidence type="ECO:0000256" key="1">
    <source>
        <dbReference type="ARBA" id="ARBA00001274"/>
    </source>
</evidence>
<keyword evidence="9" id="KW-0663">Pyridoxal phosphate</keyword>
<gene>
    <name evidence="14" type="ORF">IC620_04350</name>
</gene>
<dbReference type="Proteomes" id="UP000661691">
    <property type="component" value="Unassembled WGS sequence"/>
</dbReference>
<dbReference type="RefSeq" id="WP_191141637.1">
    <property type="nucleotide sequence ID" value="NZ_JACXAH010000005.1"/>
</dbReference>
<dbReference type="InterPro" id="IPR036052">
    <property type="entry name" value="TrpB-like_PALP_sf"/>
</dbReference>
<dbReference type="PANTHER" id="PTHR43050">
    <property type="entry name" value="SERINE / THREONINE RACEMASE FAMILY MEMBER"/>
    <property type="match status" value="1"/>
</dbReference>
<comment type="cofactor">
    <cofactor evidence="4">
        <name>Mn(2+)</name>
        <dbReference type="ChEBI" id="CHEBI:29035"/>
    </cofactor>
</comment>
<comment type="cofactor">
    <cofactor evidence="3">
        <name>pyridoxal 5'-phosphate</name>
        <dbReference type="ChEBI" id="CHEBI:597326"/>
    </cofactor>
</comment>
<comment type="catalytic activity">
    <reaction evidence="1">
        <text>L-threonine = 2-oxobutanoate + NH4(+)</text>
        <dbReference type="Rhea" id="RHEA:22108"/>
        <dbReference type="ChEBI" id="CHEBI:16763"/>
        <dbReference type="ChEBI" id="CHEBI:28938"/>
        <dbReference type="ChEBI" id="CHEBI:57926"/>
        <dbReference type="EC" id="4.3.1.19"/>
    </reaction>
</comment>
<dbReference type="AlphaFoldDB" id="A0A926N896"/>
<name>A0A926N896_9BACL</name>
<dbReference type="Gene3D" id="3.40.50.1100">
    <property type="match status" value="2"/>
</dbReference>
<dbReference type="GO" id="GO:0004794">
    <property type="term" value="F:threonine deaminase activity"/>
    <property type="evidence" value="ECO:0007669"/>
    <property type="project" value="UniProtKB-EC"/>
</dbReference>
<evidence type="ECO:0000259" key="13">
    <source>
        <dbReference type="Pfam" id="PF00291"/>
    </source>
</evidence>
<evidence type="ECO:0000256" key="9">
    <source>
        <dbReference type="ARBA" id="ARBA00022898"/>
    </source>
</evidence>
<keyword evidence="15" id="KW-1185">Reference proteome</keyword>
<evidence type="ECO:0000313" key="14">
    <source>
        <dbReference type="EMBL" id="MBD1371587.1"/>
    </source>
</evidence>
<dbReference type="FunFam" id="3.40.50.1100:FF:000005">
    <property type="entry name" value="Threonine dehydratase catabolic"/>
    <property type="match status" value="1"/>
</dbReference>
<dbReference type="GO" id="GO:0005524">
    <property type="term" value="F:ATP binding"/>
    <property type="evidence" value="ECO:0007669"/>
    <property type="project" value="TreeGrafter"/>
</dbReference>
<comment type="similarity">
    <text evidence="6">Belongs to the serine/threonine dehydratase family.</text>
</comment>
<evidence type="ECO:0000256" key="3">
    <source>
        <dbReference type="ARBA" id="ARBA00001933"/>
    </source>
</evidence>
<proteinExistence type="inferred from homology"/>
<dbReference type="SUPFAM" id="SSF53686">
    <property type="entry name" value="Tryptophan synthase beta subunit-like PLP-dependent enzymes"/>
    <property type="match status" value="1"/>
</dbReference>
<evidence type="ECO:0000256" key="10">
    <source>
        <dbReference type="ARBA" id="ARBA00023239"/>
    </source>
</evidence>